<sequence length="80" mass="9073">MTANQRQIKTVQRKSSGILDQDYFELTLYSLHQTKYSWSDGPGKTGWSAGNELASESKIRKPIKRMGTPIAVMVEKRTIN</sequence>
<dbReference type="EMBL" id="ANOH01000123">
    <property type="protein sequence ID" value="EMI56773.1"/>
    <property type="molecule type" value="Genomic_DNA"/>
</dbReference>
<dbReference type="Proteomes" id="UP000011885">
    <property type="component" value="Unassembled WGS sequence"/>
</dbReference>
<organism evidence="1 2">
    <name type="scientific">Rhodopirellula sallentina SM41</name>
    <dbReference type="NCBI Taxonomy" id="1263870"/>
    <lineage>
        <taxon>Bacteria</taxon>
        <taxon>Pseudomonadati</taxon>
        <taxon>Planctomycetota</taxon>
        <taxon>Planctomycetia</taxon>
        <taxon>Pirellulales</taxon>
        <taxon>Pirellulaceae</taxon>
        <taxon>Rhodopirellula</taxon>
    </lineage>
</organism>
<dbReference type="PATRIC" id="fig|1263870.3.peg.1914"/>
<keyword evidence="2" id="KW-1185">Reference proteome</keyword>
<accession>M5UL90</accession>
<evidence type="ECO:0000313" key="1">
    <source>
        <dbReference type="EMBL" id="EMI56773.1"/>
    </source>
</evidence>
<name>M5UL90_9BACT</name>
<gene>
    <name evidence="1" type="ORF">RSSM_01789</name>
</gene>
<proteinExistence type="predicted"/>
<evidence type="ECO:0000313" key="2">
    <source>
        <dbReference type="Proteomes" id="UP000011885"/>
    </source>
</evidence>
<dbReference type="AlphaFoldDB" id="M5UL90"/>
<comment type="caution">
    <text evidence="1">The sequence shown here is derived from an EMBL/GenBank/DDBJ whole genome shotgun (WGS) entry which is preliminary data.</text>
</comment>
<reference evidence="1 2" key="1">
    <citation type="journal article" date="2013" name="Mar. Genomics">
        <title>Expression of sulfatases in Rhodopirellula baltica and the diversity of sulfatases in the genus Rhodopirellula.</title>
        <authorList>
            <person name="Wegner C.E."/>
            <person name="Richter-Heitmann T."/>
            <person name="Klindworth A."/>
            <person name="Klockow C."/>
            <person name="Richter M."/>
            <person name="Achstetter T."/>
            <person name="Glockner F.O."/>
            <person name="Harder J."/>
        </authorList>
    </citation>
    <scope>NUCLEOTIDE SEQUENCE [LARGE SCALE GENOMIC DNA]</scope>
    <source>
        <strain evidence="1 2">SM41</strain>
    </source>
</reference>
<protein>
    <submittedName>
        <fullName evidence="1">Uncharacterized protein</fullName>
    </submittedName>
</protein>